<dbReference type="GO" id="GO:0003676">
    <property type="term" value="F:nucleic acid binding"/>
    <property type="evidence" value="ECO:0007669"/>
    <property type="project" value="InterPro"/>
</dbReference>
<dbReference type="InterPro" id="IPR036397">
    <property type="entry name" value="RNaseH_sf"/>
</dbReference>
<organism evidence="2 3">
    <name type="scientific">Theobroma cacao</name>
    <name type="common">Cacao</name>
    <name type="synonym">Cocoa</name>
    <dbReference type="NCBI Taxonomy" id="3641"/>
    <lineage>
        <taxon>Eukaryota</taxon>
        <taxon>Viridiplantae</taxon>
        <taxon>Streptophyta</taxon>
        <taxon>Embryophyta</taxon>
        <taxon>Tracheophyta</taxon>
        <taxon>Spermatophyta</taxon>
        <taxon>Magnoliopsida</taxon>
        <taxon>eudicotyledons</taxon>
        <taxon>Gunneridae</taxon>
        <taxon>Pentapetalae</taxon>
        <taxon>rosids</taxon>
        <taxon>malvids</taxon>
        <taxon>Malvales</taxon>
        <taxon>Malvaceae</taxon>
        <taxon>Byttnerioideae</taxon>
        <taxon>Theobroma</taxon>
    </lineage>
</organism>
<dbReference type="Gramene" id="EOY13040">
    <property type="protein sequence ID" value="EOY13040"/>
    <property type="gene ID" value="TCM_031549"/>
</dbReference>
<keyword evidence="2" id="KW-0808">Transferase</keyword>
<dbReference type="GO" id="GO:0004523">
    <property type="term" value="F:RNA-DNA hybrid ribonuclease activity"/>
    <property type="evidence" value="ECO:0007669"/>
    <property type="project" value="InterPro"/>
</dbReference>
<dbReference type="Proteomes" id="UP000026915">
    <property type="component" value="Chromosome 7"/>
</dbReference>
<proteinExistence type="predicted"/>
<dbReference type="InterPro" id="IPR044730">
    <property type="entry name" value="RNase_H-like_dom_plant"/>
</dbReference>
<gene>
    <name evidence="2" type="ORF">TCM_031549</name>
</gene>
<dbReference type="CDD" id="cd06222">
    <property type="entry name" value="RNase_H_like"/>
    <property type="match status" value="1"/>
</dbReference>
<keyword evidence="2" id="KW-0695">RNA-directed DNA polymerase</keyword>
<dbReference type="Pfam" id="PF13456">
    <property type="entry name" value="RVT_3"/>
    <property type="match status" value="1"/>
</dbReference>
<dbReference type="OMA" id="LANIGHG"/>
<dbReference type="InterPro" id="IPR002156">
    <property type="entry name" value="RNaseH_domain"/>
</dbReference>
<accession>A0A061F6N7</accession>
<dbReference type="GO" id="GO:0003964">
    <property type="term" value="F:RNA-directed DNA polymerase activity"/>
    <property type="evidence" value="ECO:0007669"/>
    <property type="project" value="UniProtKB-KW"/>
</dbReference>
<dbReference type="InParanoid" id="A0A061F6N7"/>
<protein>
    <submittedName>
        <fullName evidence="2">Non-LTR retroelement reverse transcriptase-like</fullName>
    </submittedName>
</protein>
<dbReference type="AlphaFoldDB" id="A0A061F6N7"/>
<dbReference type="EMBL" id="CM001885">
    <property type="protein sequence ID" value="EOY13040.1"/>
    <property type="molecule type" value="Genomic_DNA"/>
</dbReference>
<sequence>MYLYFVIQIAIRGLVVDAMSANTIPVLVDREISPGLTNRMKRWQPLATNFVALNVDGASRSSLNRAAARGVLRHAHGNWITGFCLRPKPCSAYRAELWRVLKGLTVAWDSGHRRIDLQIDNSIVVKVINLASTVTSHNYDLIQAIRRLLLKQWVIEIRRVFHEGNIVADRVANMGMTQEATFMLFDVPPPSEINSFLLHDVVELNLLS</sequence>
<dbReference type="InterPro" id="IPR053151">
    <property type="entry name" value="RNase_H-like"/>
</dbReference>
<evidence type="ECO:0000313" key="3">
    <source>
        <dbReference type="Proteomes" id="UP000026915"/>
    </source>
</evidence>
<name>A0A061F6N7_THECC</name>
<dbReference type="PANTHER" id="PTHR47723">
    <property type="entry name" value="OS05G0353850 PROTEIN"/>
    <property type="match status" value="1"/>
</dbReference>
<reference evidence="2 3" key="1">
    <citation type="journal article" date="2013" name="Genome Biol.">
        <title>The genome sequence of the most widely cultivated cacao type and its use to identify candidate genes regulating pod color.</title>
        <authorList>
            <person name="Motamayor J.C."/>
            <person name="Mockaitis K."/>
            <person name="Schmutz J."/>
            <person name="Haiminen N."/>
            <person name="Iii D.L."/>
            <person name="Cornejo O."/>
            <person name="Findley S.D."/>
            <person name="Zheng P."/>
            <person name="Utro F."/>
            <person name="Royaert S."/>
            <person name="Saski C."/>
            <person name="Jenkins J."/>
            <person name="Podicheti R."/>
            <person name="Zhao M."/>
            <person name="Scheffler B.E."/>
            <person name="Stack J.C."/>
            <person name="Feltus F.A."/>
            <person name="Mustiga G.M."/>
            <person name="Amores F."/>
            <person name="Phillips W."/>
            <person name="Marelli J.P."/>
            <person name="May G.D."/>
            <person name="Shapiro H."/>
            <person name="Ma J."/>
            <person name="Bustamante C.D."/>
            <person name="Schnell R.J."/>
            <person name="Main D."/>
            <person name="Gilbert D."/>
            <person name="Parida L."/>
            <person name="Kuhn D.N."/>
        </authorList>
    </citation>
    <scope>NUCLEOTIDE SEQUENCE [LARGE SCALE GENOMIC DNA]</scope>
    <source>
        <strain evidence="3">cv. Matina 1-6</strain>
    </source>
</reference>
<feature type="domain" description="RNase H type-1" evidence="1">
    <location>
        <begin position="47"/>
        <end position="177"/>
    </location>
</feature>
<dbReference type="Gene3D" id="3.30.420.10">
    <property type="entry name" value="Ribonuclease H-like superfamily/Ribonuclease H"/>
    <property type="match status" value="1"/>
</dbReference>
<keyword evidence="3" id="KW-1185">Reference proteome</keyword>
<dbReference type="PANTHER" id="PTHR47723:SF13">
    <property type="entry name" value="PUTATIVE-RELATED"/>
    <property type="match status" value="1"/>
</dbReference>
<dbReference type="PROSITE" id="PS50879">
    <property type="entry name" value="RNASE_H_1"/>
    <property type="match status" value="1"/>
</dbReference>
<evidence type="ECO:0000313" key="2">
    <source>
        <dbReference type="EMBL" id="EOY13040.1"/>
    </source>
</evidence>
<dbReference type="HOGENOM" id="CLU_1350541_0_0_1"/>
<dbReference type="eggNOG" id="KOG1075">
    <property type="taxonomic scope" value="Eukaryota"/>
</dbReference>
<dbReference type="InterPro" id="IPR012337">
    <property type="entry name" value="RNaseH-like_sf"/>
</dbReference>
<dbReference type="SUPFAM" id="SSF53098">
    <property type="entry name" value="Ribonuclease H-like"/>
    <property type="match status" value="1"/>
</dbReference>
<evidence type="ECO:0000259" key="1">
    <source>
        <dbReference type="PROSITE" id="PS50879"/>
    </source>
</evidence>
<keyword evidence="2" id="KW-0548">Nucleotidyltransferase</keyword>